<evidence type="ECO:0000313" key="5">
    <source>
        <dbReference type="EMBL" id="KAK9807964.1"/>
    </source>
</evidence>
<dbReference type="SUPFAM" id="SSF48452">
    <property type="entry name" value="TPR-like"/>
    <property type="match status" value="1"/>
</dbReference>
<comment type="caution">
    <text evidence="5">The sequence shown here is derived from an EMBL/GenBank/DDBJ whole genome shotgun (WGS) entry which is preliminary data.</text>
</comment>
<dbReference type="EMBL" id="JALJOQ010000029">
    <property type="protein sequence ID" value="KAK9807964.1"/>
    <property type="molecule type" value="Genomic_DNA"/>
</dbReference>
<protein>
    <recommendedName>
        <fullName evidence="7">Ycf37</fullName>
    </recommendedName>
</protein>
<dbReference type="Pfam" id="PF13432">
    <property type="entry name" value="TPR_16"/>
    <property type="match status" value="1"/>
</dbReference>
<evidence type="ECO:0000256" key="3">
    <source>
        <dbReference type="PROSITE-ProRule" id="PRU00339"/>
    </source>
</evidence>
<evidence type="ECO:0000256" key="4">
    <source>
        <dbReference type="SAM" id="Phobius"/>
    </source>
</evidence>
<evidence type="ECO:0000313" key="6">
    <source>
        <dbReference type="Proteomes" id="UP001465755"/>
    </source>
</evidence>
<reference evidence="5 6" key="1">
    <citation type="journal article" date="2024" name="Nat. Commun.">
        <title>Phylogenomics reveals the evolutionary origins of lichenization in chlorophyte algae.</title>
        <authorList>
            <person name="Puginier C."/>
            <person name="Libourel C."/>
            <person name="Otte J."/>
            <person name="Skaloud P."/>
            <person name="Haon M."/>
            <person name="Grisel S."/>
            <person name="Petersen M."/>
            <person name="Berrin J.G."/>
            <person name="Delaux P.M."/>
            <person name="Dal Grande F."/>
            <person name="Keller J."/>
        </authorList>
    </citation>
    <scope>NUCLEOTIDE SEQUENCE [LARGE SCALE GENOMIC DNA]</scope>
    <source>
        <strain evidence="5 6">SAG 2036</strain>
    </source>
</reference>
<keyword evidence="4" id="KW-0472">Membrane</keyword>
<feature type="transmembrane region" description="Helical" evidence="4">
    <location>
        <begin position="114"/>
        <end position="132"/>
    </location>
</feature>
<dbReference type="Gene3D" id="1.25.40.10">
    <property type="entry name" value="Tetratricopeptide repeat domain"/>
    <property type="match status" value="1"/>
</dbReference>
<dbReference type="InterPro" id="IPR011990">
    <property type="entry name" value="TPR-like_helical_dom_sf"/>
</dbReference>
<feature type="repeat" description="TPR" evidence="3">
    <location>
        <begin position="197"/>
        <end position="230"/>
    </location>
</feature>
<organism evidence="5 6">
    <name type="scientific">Symbiochloris irregularis</name>
    <dbReference type="NCBI Taxonomy" id="706552"/>
    <lineage>
        <taxon>Eukaryota</taxon>
        <taxon>Viridiplantae</taxon>
        <taxon>Chlorophyta</taxon>
        <taxon>core chlorophytes</taxon>
        <taxon>Trebouxiophyceae</taxon>
        <taxon>Trebouxiales</taxon>
        <taxon>Trebouxiaceae</taxon>
        <taxon>Symbiochloris</taxon>
    </lineage>
</organism>
<name>A0AAW1PIS6_9CHLO</name>
<keyword evidence="4" id="KW-1133">Transmembrane helix</keyword>
<keyword evidence="2 3" id="KW-0802">TPR repeat</keyword>
<evidence type="ECO:0000256" key="1">
    <source>
        <dbReference type="ARBA" id="ARBA00022737"/>
    </source>
</evidence>
<dbReference type="PANTHER" id="PTHR44858:SF1">
    <property type="entry name" value="UDP-N-ACETYLGLUCOSAMINE--PEPTIDE N-ACETYLGLUCOSAMINYLTRANSFERASE SPINDLY-RELATED"/>
    <property type="match status" value="1"/>
</dbReference>
<gene>
    <name evidence="5" type="ORF">WJX73_008264</name>
</gene>
<sequence length="266" mass="30049">MEALQLVPSQNLWRSPRRPEAQLCPFALCWQRSAVALTAPLPYRLPKHFGQSVRSARLRSRGDRAQVSCQASQLQHQLALRLAPTEPLAVLDDPARLQQPLWDLSEGLEAPVQLLYLLTLLGFLVVGAWLVVRQVLVRRDLEEAAKVLGERTRNADASSEDCFELGVILLRKKLFTQAVKNLERARKSWSGLPDELAQVYNALGFAYFNMEKNDLAVEHYRKAVELQPGYVVAWNNLGDAFEKKQRWGDALKAYDEALTYAPTNKG</sequence>
<accession>A0AAW1PIS6</accession>
<evidence type="ECO:0008006" key="7">
    <source>
        <dbReference type="Google" id="ProtNLM"/>
    </source>
</evidence>
<proteinExistence type="predicted"/>
<keyword evidence="1" id="KW-0677">Repeat</keyword>
<keyword evidence="6" id="KW-1185">Reference proteome</keyword>
<dbReference type="PANTHER" id="PTHR44858">
    <property type="entry name" value="TETRATRICOPEPTIDE REPEAT PROTEIN 6"/>
    <property type="match status" value="1"/>
</dbReference>
<dbReference type="PROSITE" id="PS50293">
    <property type="entry name" value="TPR_REGION"/>
    <property type="match status" value="1"/>
</dbReference>
<dbReference type="SMART" id="SM00028">
    <property type="entry name" value="TPR"/>
    <property type="match status" value="3"/>
</dbReference>
<dbReference type="Proteomes" id="UP001465755">
    <property type="component" value="Unassembled WGS sequence"/>
</dbReference>
<keyword evidence="4" id="KW-0812">Transmembrane</keyword>
<dbReference type="InterPro" id="IPR050498">
    <property type="entry name" value="Ycf3"/>
</dbReference>
<evidence type="ECO:0000256" key="2">
    <source>
        <dbReference type="ARBA" id="ARBA00022803"/>
    </source>
</evidence>
<feature type="repeat" description="TPR" evidence="3">
    <location>
        <begin position="231"/>
        <end position="264"/>
    </location>
</feature>
<dbReference type="PROSITE" id="PS50005">
    <property type="entry name" value="TPR"/>
    <property type="match status" value="2"/>
</dbReference>
<dbReference type="InterPro" id="IPR019734">
    <property type="entry name" value="TPR_rpt"/>
</dbReference>
<dbReference type="AlphaFoldDB" id="A0AAW1PIS6"/>